<dbReference type="EMBL" id="CP042382">
    <property type="protein sequence ID" value="QEA37911.1"/>
    <property type="molecule type" value="Genomic_DNA"/>
</dbReference>
<dbReference type="RefSeq" id="WP_147182983.1">
    <property type="nucleotide sequence ID" value="NZ_CP042382.1"/>
</dbReference>
<protein>
    <submittedName>
        <fullName evidence="2">CYTH domain-containing protein</fullName>
    </submittedName>
</protein>
<dbReference type="SMART" id="SM01118">
    <property type="entry name" value="CYTH"/>
    <property type="match status" value="1"/>
</dbReference>
<evidence type="ECO:0000259" key="1">
    <source>
        <dbReference type="PROSITE" id="PS51707"/>
    </source>
</evidence>
<dbReference type="Proteomes" id="UP000321272">
    <property type="component" value="Chromosome"/>
</dbReference>
<dbReference type="PANTHER" id="PTHR39569:SF1">
    <property type="entry name" value="INORGANIC TRIPHOSPHATASE"/>
    <property type="match status" value="1"/>
</dbReference>
<keyword evidence="3" id="KW-1185">Reference proteome</keyword>
<dbReference type="AlphaFoldDB" id="A0A5B8SNQ2"/>
<organism evidence="2 3">
    <name type="scientific">Pistricoccus aurantiacus</name>
    <dbReference type="NCBI Taxonomy" id="1883414"/>
    <lineage>
        <taxon>Bacteria</taxon>
        <taxon>Pseudomonadati</taxon>
        <taxon>Pseudomonadota</taxon>
        <taxon>Gammaproteobacteria</taxon>
        <taxon>Oceanospirillales</taxon>
        <taxon>Halomonadaceae</taxon>
        <taxon>Pistricoccus</taxon>
    </lineage>
</organism>
<sequence>MSQEIELKLALSPGAAEQLADHPSLKTLAFSRFSLGNTYYDTPQGHLEKARMALRLRRTEDGWLQTLKTAGRENGGLSQRDEWEWPVVSNRLDLRELAALPPMQGWAPETLAALAPRFSTDFQRTRWLVEQQESSIEVALDRGEIRTGQSRVAICELELELEQGQAAALWALAETFAKQLPLRPAALSKAARGGALLKGRWPLPEETDSPGTLWRRALVALDAEKDSNDPAFRALASRALVRLAGLEHALEDPAPARLARTLAEAMTQPDGNQAISWLDTAAGQAALALSWQLADRD</sequence>
<dbReference type="PROSITE" id="PS51707">
    <property type="entry name" value="CYTH"/>
    <property type="match status" value="1"/>
</dbReference>
<dbReference type="KEGG" id="paur:FGL86_01710"/>
<accession>A0A5B8SNQ2</accession>
<name>A0A5B8SNQ2_9GAMM</name>
<reference evidence="2 3" key="1">
    <citation type="submission" date="2019-06" db="EMBL/GenBank/DDBJ databases">
        <title>Genome analyses of bacteria isolated from kimchi.</title>
        <authorList>
            <person name="Lee S."/>
            <person name="Ahn S."/>
            <person name="Roh S."/>
        </authorList>
    </citation>
    <scope>NUCLEOTIDE SEQUENCE [LARGE SCALE GENOMIC DNA]</scope>
    <source>
        <strain evidence="2 3">CBA4606</strain>
    </source>
</reference>
<dbReference type="PANTHER" id="PTHR39569">
    <property type="entry name" value="INORGANIC TRIPHOSPHATASE"/>
    <property type="match status" value="1"/>
</dbReference>
<dbReference type="Pfam" id="PF01928">
    <property type="entry name" value="CYTH"/>
    <property type="match status" value="1"/>
</dbReference>
<dbReference type="OrthoDB" id="3034217at2"/>
<evidence type="ECO:0000313" key="3">
    <source>
        <dbReference type="Proteomes" id="UP000321272"/>
    </source>
</evidence>
<dbReference type="InterPro" id="IPR033469">
    <property type="entry name" value="CYTH-like_dom_sf"/>
</dbReference>
<gene>
    <name evidence="2" type="ORF">FGL86_01710</name>
</gene>
<dbReference type="GO" id="GO:0046872">
    <property type="term" value="F:metal ion binding"/>
    <property type="evidence" value="ECO:0007669"/>
    <property type="project" value="TreeGrafter"/>
</dbReference>
<proteinExistence type="predicted"/>
<dbReference type="InterPro" id="IPR023577">
    <property type="entry name" value="CYTH_domain"/>
</dbReference>
<dbReference type="InterPro" id="IPR039013">
    <property type="entry name" value="YgiF"/>
</dbReference>
<evidence type="ECO:0000313" key="2">
    <source>
        <dbReference type="EMBL" id="QEA37911.1"/>
    </source>
</evidence>
<dbReference type="Gene3D" id="2.40.320.10">
    <property type="entry name" value="Hypothetical Protein Pfu-838710-001"/>
    <property type="match status" value="1"/>
</dbReference>
<dbReference type="CDD" id="cd07756">
    <property type="entry name" value="CYTH-like_Pase_CHAD"/>
    <property type="match status" value="1"/>
</dbReference>
<feature type="domain" description="CYTH" evidence="1">
    <location>
        <begin position="2"/>
        <end position="200"/>
    </location>
</feature>
<dbReference type="SUPFAM" id="SSF55154">
    <property type="entry name" value="CYTH-like phosphatases"/>
    <property type="match status" value="1"/>
</dbReference>
<dbReference type="GO" id="GO:0050355">
    <property type="term" value="F:inorganic triphosphate phosphatase activity"/>
    <property type="evidence" value="ECO:0007669"/>
    <property type="project" value="InterPro"/>
</dbReference>